<dbReference type="SMART" id="SM00723">
    <property type="entry name" value="AMOP"/>
    <property type="match status" value="1"/>
</dbReference>
<proteinExistence type="predicted"/>
<dbReference type="OrthoDB" id="6406881at2759"/>
<dbReference type="PANTHER" id="PTHR13802:SF52">
    <property type="entry name" value="MUCIN-4"/>
    <property type="match status" value="1"/>
</dbReference>
<evidence type="ECO:0000256" key="3">
    <source>
        <dbReference type="ARBA" id="ARBA00022989"/>
    </source>
</evidence>
<evidence type="ECO:0000313" key="8">
    <source>
        <dbReference type="Proteomes" id="UP000728032"/>
    </source>
</evidence>
<dbReference type="InterPro" id="IPR051495">
    <property type="entry name" value="Epithelial_Barrier/Signaling"/>
</dbReference>
<accession>A0A7R9MLI9</accession>
<evidence type="ECO:0000259" key="6">
    <source>
        <dbReference type="PROSITE" id="PS51233"/>
    </source>
</evidence>
<dbReference type="Pfam" id="PF03782">
    <property type="entry name" value="AMOP"/>
    <property type="match status" value="1"/>
</dbReference>
<name>A0A7R9MLI9_9ACAR</name>
<dbReference type="InterPro" id="IPR005533">
    <property type="entry name" value="AMOP_dom"/>
</dbReference>
<evidence type="ECO:0000313" key="7">
    <source>
        <dbReference type="EMBL" id="CAD7661561.1"/>
    </source>
</evidence>
<keyword evidence="2" id="KW-0812">Transmembrane</keyword>
<dbReference type="EMBL" id="OC938988">
    <property type="protein sequence ID" value="CAD7661561.1"/>
    <property type="molecule type" value="Genomic_DNA"/>
</dbReference>
<keyword evidence="4" id="KW-0472">Membrane</keyword>
<dbReference type="AlphaFoldDB" id="A0A7R9MLI9"/>
<evidence type="ECO:0000259" key="5">
    <source>
        <dbReference type="PROSITE" id="PS50856"/>
    </source>
</evidence>
<sequence>MLGGTMVNFTGPCLQPTSIITCQFDNWQTPGIYRDFNHATCVTPPVMYHGYVDLTITVDDRTLFLGRYYKQPPDIADHDIVVLENADRLEEPLSLDIKWNMKWHKLGWDENARVTLSLWGYRETGGVYPHLTYIDTLGDPGSLRLGQLRTSIDPNLYRDRNYTTSDITFGFIAINLTDPTILGKDMKHSPTIWSRPMPLAWYFKTQWEREYGNNGRWKEHFCHDWFQQESYVQEVSRCPCTLQQAELDRGRFSPDLECNVIDRKCDTFHRGAQHCLRTGRPSISGSGQTCCYDDYGELLQTADTMYGGRPSRAYIYGKHPFTLPMMIPALSEWFHDTMPFFFCCKWQAKGDNADTCQMYNHWRTSQDCSSYQAPAIGSVYGDPHFLTFDRYNYTINVKGEYTLVHVDNAIHKLDVQARFEQVPRNRPTDPPLNATALMAVVARDKISSIVEFRLRPVAARWRYQMYVIVDKEYVFWGDESMRLQNFKGVTLYQPAGIQNMSHVIA</sequence>
<dbReference type="GO" id="GO:0016020">
    <property type="term" value="C:membrane"/>
    <property type="evidence" value="ECO:0007669"/>
    <property type="project" value="UniProtKB-SubCell"/>
</dbReference>
<organism evidence="7">
    <name type="scientific">Oppiella nova</name>
    <dbReference type="NCBI Taxonomy" id="334625"/>
    <lineage>
        <taxon>Eukaryota</taxon>
        <taxon>Metazoa</taxon>
        <taxon>Ecdysozoa</taxon>
        <taxon>Arthropoda</taxon>
        <taxon>Chelicerata</taxon>
        <taxon>Arachnida</taxon>
        <taxon>Acari</taxon>
        <taxon>Acariformes</taxon>
        <taxon>Sarcoptiformes</taxon>
        <taxon>Oribatida</taxon>
        <taxon>Brachypylina</taxon>
        <taxon>Oppioidea</taxon>
        <taxon>Oppiidae</taxon>
        <taxon>Oppiella</taxon>
    </lineage>
</organism>
<dbReference type="SUPFAM" id="SSF81296">
    <property type="entry name" value="E set domains"/>
    <property type="match status" value="1"/>
</dbReference>
<dbReference type="Proteomes" id="UP000728032">
    <property type="component" value="Unassembled WGS sequence"/>
</dbReference>
<dbReference type="Gene3D" id="2.60.40.10">
    <property type="entry name" value="Immunoglobulins"/>
    <property type="match status" value="1"/>
</dbReference>
<protein>
    <recommendedName>
        <fullName evidence="9">AMOP domain protein</fullName>
    </recommendedName>
</protein>
<evidence type="ECO:0000256" key="2">
    <source>
        <dbReference type="ARBA" id="ARBA00022692"/>
    </source>
</evidence>
<evidence type="ECO:0008006" key="9">
    <source>
        <dbReference type="Google" id="ProtNLM"/>
    </source>
</evidence>
<dbReference type="InterPro" id="IPR001846">
    <property type="entry name" value="VWF_type-D"/>
</dbReference>
<feature type="non-terminal residue" evidence="7">
    <location>
        <position position="505"/>
    </location>
</feature>
<keyword evidence="3" id="KW-1133">Transmembrane helix</keyword>
<keyword evidence="8" id="KW-1185">Reference proteome</keyword>
<feature type="domain" description="AMOP" evidence="5">
    <location>
        <begin position="214"/>
        <end position="363"/>
    </location>
</feature>
<dbReference type="PROSITE" id="PS50856">
    <property type="entry name" value="AMOP"/>
    <property type="match status" value="1"/>
</dbReference>
<reference evidence="7" key="1">
    <citation type="submission" date="2020-11" db="EMBL/GenBank/DDBJ databases">
        <authorList>
            <person name="Tran Van P."/>
        </authorList>
    </citation>
    <scope>NUCLEOTIDE SEQUENCE</scope>
</reference>
<dbReference type="EMBL" id="CAJPVJ010024163">
    <property type="protein sequence ID" value="CAG2178697.1"/>
    <property type="molecule type" value="Genomic_DNA"/>
</dbReference>
<dbReference type="InterPro" id="IPR013783">
    <property type="entry name" value="Ig-like_fold"/>
</dbReference>
<comment type="subcellular location">
    <subcellularLocation>
        <location evidence="1">Membrane</location>
    </subcellularLocation>
</comment>
<dbReference type="PANTHER" id="PTHR13802">
    <property type="entry name" value="MUCIN 4-RELATED"/>
    <property type="match status" value="1"/>
</dbReference>
<gene>
    <name evidence="7" type="ORF">ONB1V03_LOCUS18122</name>
</gene>
<evidence type="ECO:0000256" key="4">
    <source>
        <dbReference type="ARBA" id="ARBA00023136"/>
    </source>
</evidence>
<evidence type="ECO:0000256" key="1">
    <source>
        <dbReference type="ARBA" id="ARBA00004370"/>
    </source>
</evidence>
<dbReference type="PROSITE" id="PS51233">
    <property type="entry name" value="VWFD"/>
    <property type="match status" value="1"/>
</dbReference>
<feature type="domain" description="VWFD" evidence="6">
    <location>
        <begin position="375"/>
        <end position="505"/>
    </location>
</feature>
<dbReference type="InterPro" id="IPR014756">
    <property type="entry name" value="Ig_E-set"/>
</dbReference>